<dbReference type="EC" id="3.6.4.13" evidence="1"/>
<dbReference type="PROSITE" id="PS51192">
    <property type="entry name" value="HELICASE_ATP_BIND_1"/>
    <property type="match status" value="1"/>
</dbReference>
<dbReference type="InterPro" id="IPR001650">
    <property type="entry name" value="Helicase_C-like"/>
</dbReference>
<dbReference type="SMART" id="SM00487">
    <property type="entry name" value="DEXDc"/>
    <property type="match status" value="1"/>
</dbReference>
<feature type="compositionally biased region" description="Basic and acidic residues" evidence="12">
    <location>
        <begin position="456"/>
        <end position="468"/>
    </location>
</feature>
<comment type="similarity">
    <text evidence="8 11">Belongs to the DEAD box helicase family.</text>
</comment>
<dbReference type="CDD" id="cd18787">
    <property type="entry name" value="SF2_C_DEAD"/>
    <property type="match status" value="1"/>
</dbReference>
<feature type="short sequence motif" description="Q motif" evidence="10">
    <location>
        <begin position="3"/>
        <end position="31"/>
    </location>
</feature>
<dbReference type="SMART" id="SM00490">
    <property type="entry name" value="HELICc"/>
    <property type="match status" value="1"/>
</dbReference>
<dbReference type="InterPro" id="IPR000629">
    <property type="entry name" value="RNA-helicase_DEAD-box_CS"/>
</dbReference>
<evidence type="ECO:0000256" key="12">
    <source>
        <dbReference type="SAM" id="MobiDB-lite"/>
    </source>
</evidence>
<keyword evidence="17" id="KW-1185">Reference proteome</keyword>
<comment type="catalytic activity">
    <reaction evidence="9">
        <text>ATP + H2O = ADP + phosphate + H(+)</text>
        <dbReference type="Rhea" id="RHEA:13065"/>
        <dbReference type="ChEBI" id="CHEBI:15377"/>
        <dbReference type="ChEBI" id="CHEBI:15378"/>
        <dbReference type="ChEBI" id="CHEBI:30616"/>
        <dbReference type="ChEBI" id="CHEBI:43474"/>
        <dbReference type="ChEBI" id="CHEBI:456216"/>
        <dbReference type="EC" id="3.6.4.13"/>
    </reaction>
</comment>
<proteinExistence type="inferred from homology"/>
<reference evidence="16 17" key="1">
    <citation type="journal article" date="2013" name="Genome Biol. Evol.">
        <title>Genomes of Stigonematalean cyanobacteria (subsection V) and the evolution of oxygenic photosynthesis from prokaryotes to plastids.</title>
        <authorList>
            <person name="Dagan T."/>
            <person name="Roettger M."/>
            <person name="Stucken K."/>
            <person name="Landan G."/>
            <person name="Koch R."/>
            <person name="Major P."/>
            <person name="Gould S.B."/>
            <person name="Goremykin V.V."/>
            <person name="Rippka R."/>
            <person name="Tandeau de Marsac N."/>
            <person name="Gugger M."/>
            <person name="Lockhart P.J."/>
            <person name="Allen J.F."/>
            <person name="Brune I."/>
            <person name="Maus I."/>
            <person name="Puhler A."/>
            <person name="Martin W.F."/>
        </authorList>
    </citation>
    <scope>NUCLEOTIDE SEQUENCE [LARGE SCALE GENOMIC DNA]</scope>
    <source>
        <strain evidence="16 17">PCC 7110</strain>
    </source>
</reference>
<evidence type="ECO:0000313" key="17">
    <source>
        <dbReference type="Proteomes" id="UP000076925"/>
    </source>
</evidence>
<evidence type="ECO:0000256" key="4">
    <source>
        <dbReference type="ARBA" id="ARBA00022801"/>
    </source>
</evidence>
<dbReference type="InterPro" id="IPR050547">
    <property type="entry name" value="DEAD_box_RNA_helicases"/>
</dbReference>
<comment type="caution">
    <text evidence="16">The sequence shown here is derived from an EMBL/GenBank/DDBJ whole genome shotgun (WGS) entry which is preliminary data.</text>
</comment>
<evidence type="ECO:0000256" key="3">
    <source>
        <dbReference type="ARBA" id="ARBA00022741"/>
    </source>
</evidence>
<dbReference type="Gene3D" id="3.40.50.300">
    <property type="entry name" value="P-loop containing nucleotide triphosphate hydrolases"/>
    <property type="match status" value="2"/>
</dbReference>
<dbReference type="AlphaFoldDB" id="A0A139X198"/>
<evidence type="ECO:0000259" key="14">
    <source>
        <dbReference type="PROSITE" id="PS51194"/>
    </source>
</evidence>
<dbReference type="GO" id="GO:0033592">
    <property type="term" value="F:RNA strand annealing activity"/>
    <property type="evidence" value="ECO:0007669"/>
    <property type="project" value="TreeGrafter"/>
</dbReference>
<dbReference type="PANTHER" id="PTHR47963">
    <property type="entry name" value="DEAD-BOX ATP-DEPENDENT RNA HELICASE 47, MITOCHONDRIAL"/>
    <property type="match status" value="1"/>
</dbReference>
<feature type="domain" description="Helicase ATP-binding" evidence="13">
    <location>
        <begin position="34"/>
        <end position="204"/>
    </location>
</feature>
<dbReference type="InterPro" id="IPR014001">
    <property type="entry name" value="Helicase_ATP-bd"/>
</dbReference>
<evidence type="ECO:0000313" key="16">
    <source>
        <dbReference type="EMBL" id="KYC38402.1"/>
    </source>
</evidence>
<dbReference type="GO" id="GO:0003724">
    <property type="term" value="F:RNA helicase activity"/>
    <property type="evidence" value="ECO:0007669"/>
    <property type="project" value="UniProtKB-EC"/>
</dbReference>
<dbReference type="PROSITE" id="PS51194">
    <property type="entry name" value="HELICASE_CTER"/>
    <property type="match status" value="1"/>
</dbReference>
<dbReference type="Pfam" id="PF00271">
    <property type="entry name" value="Helicase_C"/>
    <property type="match status" value="1"/>
</dbReference>
<evidence type="ECO:0000256" key="1">
    <source>
        <dbReference type="ARBA" id="ARBA00012552"/>
    </source>
</evidence>
<dbReference type="GO" id="GO:0016787">
    <property type="term" value="F:hydrolase activity"/>
    <property type="evidence" value="ECO:0007669"/>
    <property type="project" value="UniProtKB-KW"/>
</dbReference>
<evidence type="ECO:0000256" key="6">
    <source>
        <dbReference type="ARBA" id="ARBA00022840"/>
    </source>
</evidence>
<dbReference type="InterPro" id="IPR014014">
    <property type="entry name" value="RNA_helicase_DEAD_Q_motif"/>
</dbReference>
<dbReference type="CDD" id="cd00268">
    <property type="entry name" value="DEADc"/>
    <property type="match status" value="1"/>
</dbReference>
<dbReference type="STRING" id="128403.WA1_37105"/>
<evidence type="ECO:0000256" key="9">
    <source>
        <dbReference type="ARBA" id="ARBA00047984"/>
    </source>
</evidence>
<evidence type="ECO:0000256" key="11">
    <source>
        <dbReference type="RuleBase" id="RU000492"/>
    </source>
</evidence>
<dbReference type="EMBL" id="ANNX02000041">
    <property type="protein sequence ID" value="KYC38402.1"/>
    <property type="molecule type" value="Genomic_DNA"/>
</dbReference>
<dbReference type="PROSITE" id="PS51195">
    <property type="entry name" value="Q_MOTIF"/>
    <property type="match status" value="1"/>
</dbReference>
<protein>
    <recommendedName>
        <fullName evidence="1">RNA helicase</fullName>
        <ecNumber evidence="1">3.6.4.13</ecNumber>
    </recommendedName>
</protein>
<evidence type="ECO:0000256" key="2">
    <source>
        <dbReference type="ARBA" id="ARBA00022490"/>
    </source>
</evidence>
<dbReference type="InterPro" id="IPR044742">
    <property type="entry name" value="DEAD/DEAH_RhlB"/>
</dbReference>
<evidence type="ECO:0000256" key="5">
    <source>
        <dbReference type="ARBA" id="ARBA00022806"/>
    </source>
</evidence>
<dbReference type="GO" id="GO:0005829">
    <property type="term" value="C:cytosol"/>
    <property type="evidence" value="ECO:0007669"/>
    <property type="project" value="TreeGrafter"/>
</dbReference>
<name>A0A139X198_9CYAN</name>
<dbReference type="RefSeq" id="WP_017746800.1">
    <property type="nucleotide sequence ID" value="NZ_KQ976354.1"/>
</dbReference>
<dbReference type="InterPro" id="IPR011545">
    <property type="entry name" value="DEAD/DEAH_box_helicase_dom"/>
</dbReference>
<dbReference type="Pfam" id="PF00270">
    <property type="entry name" value="DEAD"/>
    <property type="match status" value="1"/>
</dbReference>
<feature type="region of interest" description="Disordered" evidence="12">
    <location>
        <begin position="434"/>
        <end position="522"/>
    </location>
</feature>
<keyword evidence="6 11" id="KW-0067">ATP-binding</keyword>
<evidence type="ECO:0000259" key="13">
    <source>
        <dbReference type="PROSITE" id="PS51192"/>
    </source>
</evidence>
<evidence type="ECO:0000259" key="15">
    <source>
        <dbReference type="PROSITE" id="PS51195"/>
    </source>
</evidence>
<feature type="domain" description="DEAD-box RNA helicase Q" evidence="15">
    <location>
        <begin position="3"/>
        <end position="31"/>
    </location>
</feature>
<evidence type="ECO:0000256" key="7">
    <source>
        <dbReference type="ARBA" id="ARBA00023016"/>
    </source>
</evidence>
<dbReference type="InterPro" id="IPR057325">
    <property type="entry name" value="DeaD_dimer"/>
</dbReference>
<keyword evidence="5 11" id="KW-0347">Helicase</keyword>
<dbReference type="GO" id="GO:0009409">
    <property type="term" value="P:response to cold"/>
    <property type="evidence" value="ECO:0007669"/>
    <property type="project" value="TreeGrafter"/>
</dbReference>
<gene>
    <name evidence="16" type="ORF">WA1_37105</name>
</gene>
<feature type="domain" description="Helicase C-terminal" evidence="14">
    <location>
        <begin position="231"/>
        <end position="385"/>
    </location>
</feature>
<keyword evidence="3 11" id="KW-0547">Nucleotide-binding</keyword>
<dbReference type="GO" id="GO:0005524">
    <property type="term" value="F:ATP binding"/>
    <property type="evidence" value="ECO:0007669"/>
    <property type="project" value="UniProtKB-KW"/>
</dbReference>
<dbReference type="Pfam" id="PF25399">
    <property type="entry name" value="DeaD_dimer"/>
    <property type="match status" value="1"/>
</dbReference>
<dbReference type="PROSITE" id="PS00039">
    <property type="entry name" value="DEAD_ATP_HELICASE"/>
    <property type="match status" value="1"/>
</dbReference>
<dbReference type="Proteomes" id="UP000076925">
    <property type="component" value="Unassembled WGS sequence"/>
</dbReference>
<evidence type="ECO:0000256" key="10">
    <source>
        <dbReference type="PROSITE-ProRule" id="PRU00552"/>
    </source>
</evidence>
<dbReference type="SUPFAM" id="SSF52540">
    <property type="entry name" value="P-loop containing nucleoside triphosphate hydrolases"/>
    <property type="match status" value="1"/>
</dbReference>
<accession>A0A139X198</accession>
<dbReference type="OrthoDB" id="9805696at2"/>
<keyword evidence="4 11" id="KW-0378">Hydrolase</keyword>
<organism evidence="16 17">
    <name type="scientific">Scytonema hofmannii PCC 7110</name>
    <dbReference type="NCBI Taxonomy" id="128403"/>
    <lineage>
        <taxon>Bacteria</taxon>
        <taxon>Bacillati</taxon>
        <taxon>Cyanobacteriota</taxon>
        <taxon>Cyanophyceae</taxon>
        <taxon>Nostocales</taxon>
        <taxon>Scytonemataceae</taxon>
        <taxon>Scytonema</taxon>
    </lineage>
</organism>
<dbReference type="InterPro" id="IPR027417">
    <property type="entry name" value="P-loop_NTPase"/>
</dbReference>
<dbReference type="PANTHER" id="PTHR47963:SF8">
    <property type="entry name" value="ATP-DEPENDENT RNA HELICASE DEAD"/>
    <property type="match status" value="1"/>
</dbReference>
<keyword evidence="2" id="KW-0963">Cytoplasm</keyword>
<dbReference type="GO" id="GO:0005840">
    <property type="term" value="C:ribosome"/>
    <property type="evidence" value="ECO:0007669"/>
    <property type="project" value="TreeGrafter"/>
</dbReference>
<evidence type="ECO:0000256" key="8">
    <source>
        <dbReference type="ARBA" id="ARBA00038437"/>
    </source>
</evidence>
<keyword evidence="7" id="KW-0346">Stress response</keyword>
<sequence>MEFTFLDLGLSTERIEQLEKLGFSAPTNIQSQAIPHLLSGRDVVGQSQTGTGKTAAFSLPIIEKIDISQKAVQALILTPTRELAIQVHDAVSEFIGNQGLKTLAIYGGQSIDRQILQLKRGVHIVVGTPGRVIDLLERGCLKLDRVKWMVLDEADEMLSMGFIDDVEKILSQAPEERQTALFSATMPPSIRQLVNRFLNSPVTITVEQPKAAPNKINQVAYIVPRHWTKAKALQPILEMEDPETALIFVRTRRTAAELTSQLQSAGHSVDEYHGDLSQQARERLLIRFRNRQVRWVVATDIAARGLDVDQLSHVINFDLPDSVETYVHRIGRTGRAGKEGTAITLVQPFERRKQQLFERHIKQNWQILSIPTRAQIEAKQLDKLQVQVREALAGERLASFLPIVNELSEKYDPQAIAAAALQITYDQTRPAWLQTEDIPEEEIASPTPKPRLRSNRRGEGGGDRDRHRSSWTAEAGNQEGDKRTPKPKLRTGGGGRRESSNREASGLPKKLGSSAATKESAS</sequence>
<dbReference type="FunFam" id="3.40.50.300:FF:000108">
    <property type="entry name" value="ATP-dependent RNA helicase RhlE"/>
    <property type="match status" value="1"/>
</dbReference>